<keyword evidence="3" id="KW-0804">Transcription</keyword>
<dbReference type="SUPFAM" id="SSF48008">
    <property type="entry name" value="GntR ligand-binding domain-like"/>
    <property type="match status" value="1"/>
</dbReference>
<evidence type="ECO:0000313" key="7">
    <source>
        <dbReference type="Proteomes" id="UP000662814"/>
    </source>
</evidence>
<protein>
    <submittedName>
        <fullName evidence="6">FadR family transcriptional regulator</fullName>
    </submittedName>
</protein>
<dbReference type="SMART" id="SM00345">
    <property type="entry name" value="HTH_GNTR"/>
    <property type="match status" value="1"/>
</dbReference>
<organism evidence="6 7">
    <name type="scientific">Paramicrobacterium chengjingii</name>
    <dbReference type="NCBI Taxonomy" id="2769067"/>
    <lineage>
        <taxon>Bacteria</taxon>
        <taxon>Bacillati</taxon>
        <taxon>Actinomycetota</taxon>
        <taxon>Actinomycetes</taxon>
        <taxon>Micrococcales</taxon>
        <taxon>Microbacteriaceae</taxon>
        <taxon>Paramicrobacterium</taxon>
    </lineage>
</organism>
<dbReference type="PANTHER" id="PTHR43537">
    <property type="entry name" value="TRANSCRIPTIONAL REGULATOR, GNTR FAMILY"/>
    <property type="match status" value="1"/>
</dbReference>
<dbReference type="PANTHER" id="PTHR43537:SF5">
    <property type="entry name" value="UXU OPERON TRANSCRIPTIONAL REGULATOR"/>
    <property type="match status" value="1"/>
</dbReference>
<dbReference type="InterPro" id="IPR011711">
    <property type="entry name" value="GntR_C"/>
</dbReference>
<gene>
    <name evidence="6" type="ORF">HCR76_16310</name>
</gene>
<evidence type="ECO:0000259" key="5">
    <source>
        <dbReference type="PROSITE" id="PS50949"/>
    </source>
</evidence>
<feature type="domain" description="HTH gntR-type" evidence="5">
    <location>
        <begin position="8"/>
        <end position="76"/>
    </location>
</feature>
<sequence length="250" mass="27514">MSKPLERTTLLDALVIQLEQAIATGEYAPDTKLPTEGQLAAEYEVSRPVVREALAHLRERGYIETVNGRGTFVRQPNIETVSRSLLRHLQSQSRVEYSVDDLYEARRTVELESTGLAAARATASDLTLLEKHIETMTATANVDLSAYTAADVSFHLQIAEATKNPLFSLLVTPLVDIIVHGMFESVQSEHEGMLSGVAEHRRILEKLRDGDAEGAQAEMAAHLARSRAVHPQTVISTQRPETPALDNPRA</sequence>
<dbReference type="PROSITE" id="PS50949">
    <property type="entry name" value="HTH_GNTR"/>
    <property type="match status" value="1"/>
</dbReference>
<dbReference type="PRINTS" id="PR00035">
    <property type="entry name" value="HTHGNTR"/>
</dbReference>
<proteinExistence type="predicted"/>
<accession>A0ABX6YIZ0</accession>
<dbReference type="CDD" id="cd07377">
    <property type="entry name" value="WHTH_GntR"/>
    <property type="match status" value="1"/>
</dbReference>
<dbReference type="Gene3D" id="1.10.10.10">
    <property type="entry name" value="Winged helix-like DNA-binding domain superfamily/Winged helix DNA-binding domain"/>
    <property type="match status" value="1"/>
</dbReference>
<evidence type="ECO:0000256" key="1">
    <source>
        <dbReference type="ARBA" id="ARBA00023015"/>
    </source>
</evidence>
<dbReference type="Gene3D" id="1.20.120.530">
    <property type="entry name" value="GntR ligand-binding domain-like"/>
    <property type="match status" value="1"/>
</dbReference>
<evidence type="ECO:0000313" key="6">
    <source>
        <dbReference type="EMBL" id="QPZ38325.1"/>
    </source>
</evidence>
<dbReference type="SMART" id="SM00895">
    <property type="entry name" value="FCD"/>
    <property type="match status" value="1"/>
</dbReference>
<evidence type="ECO:0000256" key="3">
    <source>
        <dbReference type="ARBA" id="ARBA00023163"/>
    </source>
</evidence>
<keyword evidence="2" id="KW-0238">DNA-binding</keyword>
<feature type="region of interest" description="Disordered" evidence="4">
    <location>
        <begin position="228"/>
        <end position="250"/>
    </location>
</feature>
<dbReference type="InterPro" id="IPR000524">
    <property type="entry name" value="Tscrpt_reg_HTH_GntR"/>
</dbReference>
<evidence type="ECO:0000256" key="4">
    <source>
        <dbReference type="SAM" id="MobiDB-lite"/>
    </source>
</evidence>
<name>A0ABX6YIZ0_9MICO</name>
<dbReference type="InterPro" id="IPR036388">
    <property type="entry name" value="WH-like_DNA-bd_sf"/>
</dbReference>
<reference evidence="6 7" key="1">
    <citation type="submission" date="2020-12" db="EMBL/GenBank/DDBJ databases">
        <title>Microbacterium sp. HY060.</title>
        <authorList>
            <person name="Zhou J."/>
        </authorList>
    </citation>
    <scope>NUCLEOTIDE SEQUENCE [LARGE SCALE GENOMIC DNA]</scope>
    <source>
        <strain evidence="6 7">HY60</strain>
    </source>
</reference>
<keyword evidence="7" id="KW-1185">Reference proteome</keyword>
<dbReference type="EMBL" id="CP061169">
    <property type="protein sequence ID" value="QPZ38325.1"/>
    <property type="molecule type" value="Genomic_DNA"/>
</dbReference>
<dbReference type="Proteomes" id="UP000662814">
    <property type="component" value="Chromosome"/>
</dbReference>
<dbReference type="RefSeq" id="WP_166986809.1">
    <property type="nucleotide sequence ID" value="NZ_CP061169.1"/>
</dbReference>
<keyword evidence="1" id="KW-0805">Transcription regulation</keyword>
<dbReference type="InterPro" id="IPR036390">
    <property type="entry name" value="WH_DNA-bd_sf"/>
</dbReference>
<dbReference type="InterPro" id="IPR008920">
    <property type="entry name" value="TF_FadR/GntR_C"/>
</dbReference>
<evidence type="ECO:0000256" key="2">
    <source>
        <dbReference type="ARBA" id="ARBA00023125"/>
    </source>
</evidence>
<dbReference type="Pfam" id="PF07729">
    <property type="entry name" value="FCD"/>
    <property type="match status" value="1"/>
</dbReference>
<dbReference type="Pfam" id="PF00392">
    <property type="entry name" value="GntR"/>
    <property type="match status" value="1"/>
</dbReference>
<dbReference type="SUPFAM" id="SSF46785">
    <property type="entry name" value="Winged helix' DNA-binding domain"/>
    <property type="match status" value="1"/>
</dbReference>